<dbReference type="Gene3D" id="3.40.50.300">
    <property type="entry name" value="P-loop containing nucleotide triphosphate hydrolases"/>
    <property type="match status" value="1"/>
</dbReference>
<comment type="similarity">
    <text evidence="1">Belongs to the ABC transporter superfamily.</text>
</comment>
<dbReference type="Pfam" id="PF00005">
    <property type="entry name" value="ABC_tran"/>
    <property type="match status" value="1"/>
</dbReference>
<name>A0A315ZNK9_9ACTN</name>
<dbReference type="GO" id="GO:0016887">
    <property type="term" value="F:ATP hydrolysis activity"/>
    <property type="evidence" value="ECO:0007669"/>
    <property type="project" value="InterPro"/>
</dbReference>
<proteinExistence type="inferred from homology"/>
<dbReference type="EMBL" id="QGDQ01000040">
    <property type="protein sequence ID" value="PWJ47215.1"/>
    <property type="molecule type" value="Genomic_DNA"/>
</dbReference>
<organism evidence="7 8">
    <name type="scientific">Quadrisphaera granulorum</name>
    <dbReference type="NCBI Taxonomy" id="317664"/>
    <lineage>
        <taxon>Bacteria</taxon>
        <taxon>Bacillati</taxon>
        <taxon>Actinomycetota</taxon>
        <taxon>Actinomycetes</taxon>
        <taxon>Kineosporiales</taxon>
        <taxon>Kineosporiaceae</taxon>
        <taxon>Quadrisphaera</taxon>
    </lineage>
</organism>
<dbReference type="InterPro" id="IPR003439">
    <property type="entry name" value="ABC_transporter-like_ATP-bd"/>
</dbReference>
<dbReference type="SUPFAM" id="SSF52540">
    <property type="entry name" value="P-loop containing nucleoside triphosphate hydrolases"/>
    <property type="match status" value="1"/>
</dbReference>
<dbReference type="PANTHER" id="PTHR43335:SF4">
    <property type="entry name" value="ABC TRANSPORTER, ATP-BINDING PROTEIN"/>
    <property type="match status" value="1"/>
</dbReference>
<evidence type="ECO:0000259" key="6">
    <source>
        <dbReference type="PROSITE" id="PS50893"/>
    </source>
</evidence>
<evidence type="ECO:0000256" key="1">
    <source>
        <dbReference type="ARBA" id="ARBA00005417"/>
    </source>
</evidence>
<dbReference type="Proteomes" id="UP000245469">
    <property type="component" value="Unassembled WGS sequence"/>
</dbReference>
<keyword evidence="3" id="KW-0547">Nucleotide-binding</keyword>
<keyword evidence="4 7" id="KW-0067">ATP-binding</keyword>
<keyword evidence="8" id="KW-1185">Reference proteome</keyword>
<dbReference type="InterPro" id="IPR027417">
    <property type="entry name" value="P-loop_NTPase"/>
</dbReference>
<dbReference type="InterPro" id="IPR003593">
    <property type="entry name" value="AAA+_ATPase"/>
</dbReference>
<dbReference type="GO" id="GO:0005524">
    <property type="term" value="F:ATP binding"/>
    <property type="evidence" value="ECO:0007669"/>
    <property type="project" value="UniProtKB-KW"/>
</dbReference>
<evidence type="ECO:0000256" key="2">
    <source>
        <dbReference type="ARBA" id="ARBA00022448"/>
    </source>
</evidence>
<evidence type="ECO:0000256" key="5">
    <source>
        <dbReference type="SAM" id="MobiDB-lite"/>
    </source>
</evidence>
<evidence type="ECO:0000313" key="7">
    <source>
        <dbReference type="EMBL" id="PWJ47215.1"/>
    </source>
</evidence>
<dbReference type="AlphaFoldDB" id="A0A315ZNK9"/>
<feature type="domain" description="ABC transporter" evidence="6">
    <location>
        <begin position="50"/>
        <end position="275"/>
    </location>
</feature>
<accession>A0A315ZNK9</accession>
<dbReference type="PROSITE" id="PS50893">
    <property type="entry name" value="ABC_TRANSPORTER_2"/>
    <property type="match status" value="1"/>
</dbReference>
<reference evidence="7 8" key="1">
    <citation type="submission" date="2018-03" db="EMBL/GenBank/DDBJ databases">
        <title>Genomic Encyclopedia of Archaeal and Bacterial Type Strains, Phase II (KMG-II): from individual species to whole genera.</title>
        <authorList>
            <person name="Goeker M."/>
        </authorList>
    </citation>
    <scope>NUCLEOTIDE SEQUENCE [LARGE SCALE GENOMIC DNA]</scope>
    <source>
        <strain evidence="7 8">DSM 44889</strain>
    </source>
</reference>
<evidence type="ECO:0000256" key="4">
    <source>
        <dbReference type="ARBA" id="ARBA00022840"/>
    </source>
</evidence>
<feature type="region of interest" description="Disordered" evidence="5">
    <location>
        <begin position="344"/>
        <end position="364"/>
    </location>
</feature>
<gene>
    <name evidence="7" type="ORF">BXY45_14030</name>
</gene>
<dbReference type="SMART" id="SM00382">
    <property type="entry name" value="AAA"/>
    <property type="match status" value="1"/>
</dbReference>
<comment type="caution">
    <text evidence="7">The sequence shown here is derived from an EMBL/GenBank/DDBJ whole genome shotgun (WGS) entry which is preliminary data.</text>
</comment>
<evidence type="ECO:0000313" key="8">
    <source>
        <dbReference type="Proteomes" id="UP000245469"/>
    </source>
</evidence>
<keyword evidence="2" id="KW-0813">Transport</keyword>
<sequence>MITVSSVHSAHDHGWGPYLRRGSTGGERRHIGTSGGRALRTETPSVDAVIEARNLVKRYGAKTAVNDLTFTVTPGHVTGFLGPNGAGKSTTMRMVVGLDRPTSGSVTVNGKRYVEHRTPLAEVGTLLEAKAIHKGRSAFDHLLALAQSQGIGRTRVAEVIDLVGLHDVARKRAGGFSLGMGQRLGIASALLGDPATIILDEPVNGLDPDGVLWIRTLLRGLAAEGRTVFVSSHLMSEMALTAEKLVIVGRGRLLADTTVEDLIATATDRPVAVRSPQAGELGRLLVSAGASVTDVEVGELSVTGTTAERIGEIAAERGLVLHELHTEKASLEQVYMALTRDSREYTTDDDAADERADQQQEVAA</sequence>
<dbReference type="PANTHER" id="PTHR43335">
    <property type="entry name" value="ABC TRANSPORTER, ATP-BINDING PROTEIN"/>
    <property type="match status" value="1"/>
</dbReference>
<protein>
    <submittedName>
        <fullName evidence="7">ABC-2 type transport system ATP-binding protein</fullName>
    </submittedName>
</protein>
<evidence type="ECO:0000256" key="3">
    <source>
        <dbReference type="ARBA" id="ARBA00022741"/>
    </source>
</evidence>
<feature type="region of interest" description="Disordered" evidence="5">
    <location>
        <begin position="1"/>
        <end position="40"/>
    </location>
</feature>